<keyword evidence="2" id="KW-0812">Transmembrane</keyword>
<feature type="region of interest" description="Disordered" evidence="1">
    <location>
        <begin position="1"/>
        <end position="20"/>
    </location>
</feature>
<feature type="transmembrane region" description="Helical" evidence="2">
    <location>
        <begin position="44"/>
        <end position="64"/>
    </location>
</feature>
<reference evidence="3 4" key="1">
    <citation type="journal article" date="2016" name="Genome Announc.">
        <title>First Complete Genome Sequence of a Subdivision 6 Acidobacterium Strain.</title>
        <authorList>
            <person name="Huang S."/>
            <person name="Vieira S."/>
            <person name="Bunk B."/>
            <person name="Riedel T."/>
            <person name="Sproer C."/>
            <person name="Overmann J."/>
        </authorList>
    </citation>
    <scope>NUCLEOTIDE SEQUENCE [LARGE SCALE GENOMIC DNA]</scope>
    <source>
        <strain evidence="4">DSM 100886 HEG_-6_39</strain>
    </source>
</reference>
<dbReference type="GO" id="GO:0008654">
    <property type="term" value="P:phospholipid biosynthetic process"/>
    <property type="evidence" value="ECO:0007669"/>
    <property type="project" value="InterPro"/>
</dbReference>
<dbReference type="Proteomes" id="UP000076079">
    <property type="component" value="Chromosome"/>
</dbReference>
<feature type="transmembrane region" description="Helical" evidence="2">
    <location>
        <begin position="155"/>
        <end position="174"/>
    </location>
</feature>
<accession>A0A143PRP5</accession>
<dbReference type="Pfam" id="PF01066">
    <property type="entry name" value="CDP-OH_P_transf"/>
    <property type="match status" value="1"/>
</dbReference>
<dbReference type="STRING" id="1855912.LuPra_04522"/>
<evidence type="ECO:0000313" key="3">
    <source>
        <dbReference type="EMBL" id="AMY11275.1"/>
    </source>
</evidence>
<gene>
    <name evidence="3" type="primary">pgsA1</name>
    <name evidence="3" type="ORF">LuPra_04522</name>
</gene>
<dbReference type="EMBL" id="CP015136">
    <property type="protein sequence ID" value="AMY11275.1"/>
    <property type="molecule type" value="Genomic_DNA"/>
</dbReference>
<reference evidence="4" key="2">
    <citation type="submission" date="2016-04" db="EMBL/GenBank/DDBJ databases">
        <title>First Complete Genome Sequence of a Subdivision 6 Acidobacterium.</title>
        <authorList>
            <person name="Huang S."/>
            <person name="Vieira S."/>
            <person name="Bunk B."/>
            <person name="Riedel T."/>
            <person name="Sproeer C."/>
            <person name="Overmann J."/>
        </authorList>
    </citation>
    <scope>NUCLEOTIDE SEQUENCE [LARGE SCALE GENOMIC DNA]</scope>
    <source>
        <strain evidence="4">DSM 100886 HEG_-6_39</strain>
    </source>
</reference>
<protein>
    <submittedName>
        <fullName evidence="3">CDP-diacylglycerol--inositol 3-phosphatidyltransferase</fullName>
        <ecNumber evidence="3">2.7.8.11</ecNumber>
    </submittedName>
</protein>
<evidence type="ECO:0000313" key="4">
    <source>
        <dbReference type="Proteomes" id="UP000076079"/>
    </source>
</evidence>
<dbReference type="GO" id="GO:0003881">
    <property type="term" value="F:CDP-diacylglycerol-inositol 3-phosphatidyltransferase activity"/>
    <property type="evidence" value="ECO:0007669"/>
    <property type="project" value="UniProtKB-EC"/>
</dbReference>
<dbReference type="PATRIC" id="fig|1813736.3.peg.4770"/>
<feature type="transmembrane region" description="Helical" evidence="2">
    <location>
        <begin position="130"/>
        <end position="149"/>
    </location>
</feature>
<dbReference type="InterPro" id="IPR043130">
    <property type="entry name" value="CDP-OH_PTrfase_TM_dom"/>
</dbReference>
<dbReference type="KEGG" id="abac:LuPra_04522"/>
<feature type="transmembrane region" description="Helical" evidence="2">
    <location>
        <begin position="71"/>
        <end position="87"/>
    </location>
</feature>
<keyword evidence="4" id="KW-1185">Reference proteome</keyword>
<keyword evidence="3" id="KW-0808">Transferase</keyword>
<dbReference type="InterPro" id="IPR000462">
    <property type="entry name" value="CDP-OH_P_trans"/>
</dbReference>
<keyword evidence="2" id="KW-1133">Transmembrane helix</keyword>
<dbReference type="GO" id="GO:0016020">
    <property type="term" value="C:membrane"/>
    <property type="evidence" value="ECO:0007669"/>
    <property type="project" value="InterPro"/>
</dbReference>
<feature type="transmembrane region" description="Helical" evidence="2">
    <location>
        <begin position="195"/>
        <end position="226"/>
    </location>
</feature>
<evidence type="ECO:0000256" key="1">
    <source>
        <dbReference type="SAM" id="MobiDB-lite"/>
    </source>
</evidence>
<dbReference type="AlphaFoldDB" id="A0A143PRP5"/>
<evidence type="ECO:0000256" key="2">
    <source>
        <dbReference type="SAM" id="Phobius"/>
    </source>
</evidence>
<organism evidence="3 4">
    <name type="scientific">Luteitalea pratensis</name>
    <dbReference type="NCBI Taxonomy" id="1855912"/>
    <lineage>
        <taxon>Bacteria</taxon>
        <taxon>Pseudomonadati</taxon>
        <taxon>Acidobacteriota</taxon>
        <taxon>Vicinamibacteria</taxon>
        <taxon>Vicinamibacterales</taxon>
        <taxon>Vicinamibacteraceae</taxon>
        <taxon>Luteitalea</taxon>
    </lineage>
</organism>
<proteinExistence type="predicted"/>
<dbReference type="EC" id="2.7.8.11" evidence="3"/>
<keyword evidence="2" id="KW-0472">Membrane</keyword>
<sequence length="239" mass="26370">MHRDGETPVRQGRGAEAVPHAHVPPAGLQEATPTLHYIDGQMTFTSAVGAIFMFPLSGIIRLCVALRIHPNVLTFIGVCINLAAAWALGRGRFFLAGIIIVAANLFDFIDGKVAHQTGMASEFGGFWDSVMDRFSDLALFLGLVYLYASLQRADYVLVTALAMTFTVLTSYARARAESLIDKCKVGFMERPERIVLFMIGAFTNRMAAVLWVILVLSMLTVAARIYHTWRELEGRKVMA</sequence>
<dbReference type="RefSeq" id="WP_234800510.1">
    <property type="nucleotide sequence ID" value="NZ_CP015136.1"/>
</dbReference>
<dbReference type="Gene3D" id="1.20.120.1760">
    <property type="match status" value="1"/>
</dbReference>
<name>A0A143PRP5_LUTPR</name>